<dbReference type="InterPro" id="IPR000182">
    <property type="entry name" value="GNAT_dom"/>
</dbReference>
<feature type="domain" description="N-acetyltransferase" evidence="1">
    <location>
        <begin position="7"/>
        <end position="178"/>
    </location>
</feature>
<organism evidence="2 3">
    <name type="scientific">Alkalicoccobacillus murimartini</name>
    <dbReference type="NCBI Taxonomy" id="171685"/>
    <lineage>
        <taxon>Bacteria</taxon>
        <taxon>Bacillati</taxon>
        <taxon>Bacillota</taxon>
        <taxon>Bacilli</taxon>
        <taxon>Bacillales</taxon>
        <taxon>Bacillaceae</taxon>
        <taxon>Alkalicoccobacillus</taxon>
    </lineage>
</organism>
<comment type="caution">
    <text evidence="2">The sequence shown here is derived from an EMBL/GenBank/DDBJ whole genome shotgun (WGS) entry which is preliminary data.</text>
</comment>
<dbReference type="Gene3D" id="3.40.630.30">
    <property type="match status" value="1"/>
</dbReference>
<name>A0ABT9YLC5_9BACI</name>
<dbReference type="InterPro" id="IPR016181">
    <property type="entry name" value="Acyl_CoA_acyltransferase"/>
</dbReference>
<evidence type="ECO:0000313" key="2">
    <source>
        <dbReference type="EMBL" id="MDQ0208687.1"/>
    </source>
</evidence>
<dbReference type="Proteomes" id="UP001225034">
    <property type="component" value="Unassembled WGS sequence"/>
</dbReference>
<accession>A0ABT9YLC5</accession>
<evidence type="ECO:0000313" key="3">
    <source>
        <dbReference type="Proteomes" id="UP001225034"/>
    </source>
</evidence>
<reference evidence="2 3" key="1">
    <citation type="submission" date="2023-07" db="EMBL/GenBank/DDBJ databases">
        <title>Genomic Encyclopedia of Type Strains, Phase IV (KMG-IV): sequencing the most valuable type-strain genomes for metagenomic binning, comparative biology and taxonomic classification.</title>
        <authorList>
            <person name="Goeker M."/>
        </authorList>
    </citation>
    <scope>NUCLEOTIDE SEQUENCE [LARGE SCALE GENOMIC DNA]</scope>
    <source>
        <strain evidence="2 3">DSM 19154</strain>
    </source>
</reference>
<gene>
    <name evidence="2" type="ORF">J2S05_003499</name>
</gene>
<evidence type="ECO:0000259" key="1">
    <source>
        <dbReference type="PROSITE" id="PS51186"/>
    </source>
</evidence>
<keyword evidence="3" id="KW-1185">Reference proteome</keyword>
<dbReference type="Pfam" id="PF13302">
    <property type="entry name" value="Acetyltransf_3"/>
    <property type="match status" value="1"/>
</dbReference>
<dbReference type="SUPFAM" id="SSF55729">
    <property type="entry name" value="Acyl-CoA N-acyltransferases (Nat)"/>
    <property type="match status" value="1"/>
</dbReference>
<protein>
    <submittedName>
        <fullName evidence="2">RimJ/RimL family protein N-acetyltransferase</fullName>
    </submittedName>
</protein>
<dbReference type="RefSeq" id="WP_306984932.1">
    <property type="nucleotide sequence ID" value="NZ_JAUSUA010000006.1"/>
</dbReference>
<dbReference type="PANTHER" id="PTHR43415:SF3">
    <property type="entry name" value="GNAT-FAMILY ACETYLTRANSFERASE"/>
    <property type="match status" value="1"/>
</dbReference>
<sequence length="185" mass="21405">MLVGKVVELRPVIEQDLKNVFKWINNEEIVTLSSGSDKAFQINNSMVGLEHYLEKNTIDNNLVEDGQFFSIYTKDNIHIGKCDYRDINWIVRSATLGIMIGEPNYWGTGHSEDTVATLLHYLFNTLNLNRVQIDTWSGNKRAVRFFEKCGFVKEGELRQGEYIDGQFYHTILMSILREEYKGNSK</sequence>
<proteinExistence type="predicted"/>
<dbReference type="PANTHER" id="PTHR43415">
    <property type="entry name" value="SPERMIDINE N(1)-ACETYLTRANSFERASE"/>
    <property type="match status" value="1"/>
</dbReference>
<dbReference type="EMBL" id="JAUSUA010000006">
    <property type="protein sequence ID" value="MDQ0208687.1"/>
    <property type="molecule type" value="Genomic_DNA"/>
</dbReference>
<dbReference type="PROSITE" id="PS51186">
    <property type="entry name" value="GNAT"/>
    <property type="match status" value="1"/>
</dbReference>